<dbReference type="PANTHER" id="PTHR43866:SF3">
    <property type="entry name" value="METHYLMALONATE-SEMIALDEHYDE DEHYDROGENASE [ACYLATING], MITOCHONDRIAL"/>
    <property type="match status" value="1"/>
</dbReference>
<dbReference type="GO" id="GO:0006210">
    <property type="term" value="P:thymine catabolic process"/>
    <property type="evidence" value="ECO:0007669"/>
    <property type="project" value="TreeGrafter"/>
</dbReference>
<dbReference type="GO" id="GO:0005739">
    <property type="term" value="C:mitochondrion"/>
    <property type="evidence" value="ECO:0007669"/>
    <property type="project" value="TreeGrafter"/>
</dbReference>
<dbReference type="Proteomes" id="UP000789759">
    <property type="component" value="Unassembled WGS sequence"/>
</dbReference>
<name>A0A9N9DQ80_9GLOM</name>
<dbReference type="OrthoDB" id="4950677at2759"/>
<comment type="similarity">
    <text evidence="1">Belongs to the aldehyde dehydrogenase family.</text>
</comment>
<protein>
    <submittedName>
        <fullName evidence="2">6475_t:CDS:1</fullName>
    </submittedName>
</protein>
<gene>
    <name evidence="2" type="ORF">CPELLU_LOCUS9033</name>
</gene>
<comment type="caution">
    <text evidence="2">The sequence shown here is derived from an EMBL/GenBank/DDBJ whole genome shotgun (WGS) entry which is preliminary data.</text>
</comment>
<sequence length="152" mass="17805">MLLLPSAIYNNADELFQEAQRLAISQGYILVKKRTQKDNSDELKNMTLRCDHDGVYYNSLDGTNHRQRTTQLIDCLFELYAARHNELWHLEIHNATHNHDHSNNITGHPIVFTNIDIYNTYAWLQLENLADYTSIWALVDELQKGKGKEDYR</sequence>
<evidence type="ECO:0000313" key="3">
    <source>
        <dbReference type="Proteomes" id="UP000789759"/>
    </source>
</evidence>
<dbReference type="EMBL" id="CAJVQA010006691">
    <property type="protein sequence ID" value="CAG8644804.1"/>
    <property type="molecule type" value="Genomic_DNA"/>
</dbReference>
<proteinExistence type="inferred from homology"/>
<accession>A0A9N9DQ80</accession>
<evidence type="ECO:0000256" key="1">
    <source>
        <dbReference type="ARBA" id="ARBA00009986"/>
    </source>
</evidence>
<keyword evidence="3" id="KW-1185">Reference proteome</keyword>
<dbReference type="GO" id="GO:0004491">
    <property type="term" value="F:methylmalonate-semialdehyde dehydrogenase (acylating, NAD) activity"/>
    <property type="evidence" value="ECO:0007669"/>
    <property type="project" value="InterPro"/>
</dbReference>
<dbReference type="AlphaFoldDB" id="A0A9N9DQ80"/>
<dbReference type="PANTHER" id="PTHR43866">
    <property type="entry name" value="MALONATE-SEMIALDEHYDE DEHYDROGENASE"/>
    <property type="match status" value="1"/>
</dbReference>
<organism evidence="2 3">
    <name type="scientific">Cetraspora pellucida</name>
    <dbReference type="NCBI Taxonomy" id="1433469"/>
    <lineage>
        <taxon>Eukaryota</taxon>
        <taxon>Fungi</taxon>
        <taxon>Fungi incertae sedis</taxon>
        <taxon>Mucoromycota</taxon>
        <taxon>Glomeromycotina</taxon>
        <taxon>Glomeromycetes</taxon>
        <taxon>Diversisporales</taxon>
        <taxon>Gigasporaceae</taxon>
        <taxon>Cetraspora</taxon>
    </lineage>
</organism>
<dbReference type="GO" id="GO:0006574">
    <property type="term" value="P:L-valine catabolic process"/>
    <property type="evidence" value="ECO:0007669"/>
    <property type="project" value="TreeGrafter"/>
</dbReference>
<evidence type="ECO:0000313" key="2">
    <source>
        <dbReference type="EMBL" id="CAG8644804.1"/>
    </source>
</evidence>
<reference evidence="2" key="1">
    <citation type="submission" date="2021-06" db="EMBL/GenBank/DDBJ databases">
        <authorList>
            <person name="Kallberg Y."/>
            <person name="Tangrot J."/>
            <person name="Rosling A."/>
        </authorList>
    </citation>
    <scope>NUCLEOTIDE SEQUENCE</scope>
    <source>
        <strain evidence="2">FL966</strain>
    </source>
</reference>
<dbReference type="InterPro" id="IPR010061">
    <property type="entry name" value="MeMal-semiAld_DH"/>
</dbReference>